<dbReference type="EMBL" id="JAUHHV010000003">
    <property type="protein sequence ID" value="KAK1429953.1"/>
    <property type="molecule type" value="Genomic_DNA"/>
</dbReference>
<keyword evidence="3" id="KW-1185">Reference proteome</keyword>
<sequence>MIEALDDLDDIDFTKSEPEAEPEANPDHEIPDDLPEGFAYLEKLKYNPVFLNGLTSNKHVEALRRSPLSYPELCIQLFEGSTSNGFDSWGPSSTLPHPVEEVSDHNLTGLDGIESTQMEPPTQGVSEESSVRSRNKREFLNQGEEASVGANNKRGKRKETLNSKIIEVGEEISKMAKMLIEKHNLSNDMDACMEKLGTLGWEDFDARYQTALLLFGESADIRKVWLKLQPHTCELWVKNAGAKYGQF</sequence>
<reference evidence="2" key="1">
    <citation type="journal article" date="2023" name="bioRxiv">
        <title>Improved chromosome-level genome assembly for marigold (Tagetes erecta).</title>
        <authorList>
            <person name="Jiang F."/>
            <person name="Yuan L."/>
            <person name="Wang S."/>
            <person name="Wang H."/>
            <person name="Xu D."/>
            <person name="Wang A."/>
            <person name="Fan W."/>
        </authorList>
    </citation>
    <scope>NUCLEOTIDE SEQUENCE</scope>
    <source>
        <strain evidence="2">WSJ</strain>
        <tissue evidence="2">Leaf</tissue>
    </source>
</reference>
<gene>
    <name evidence="2" type="ORF">QVD17_12322</name>
</gene>
<proteinExistence type="predicted"/>
<evidence type="ECO:0000256" key="1">
    <source>
        <dbReference type="SAM" id="MobiDB-lite"/>
    </source>
</evidence>
<dbReference type="Proteomes" id="UP001229421">
    <property type="component" value="Unassembled WGS sequence"/>
</dbReference>
<dbReference type="AlphaFoldDB" id="A0AAD8KYV5"/>
<feature type="region of interest" description="Disordered" evidence="1">
    <location>
        <begin position="1"/>
        <end position="34"/>
    </location>
</feature>
<comment type="caution">
    <text evidence="2">The sequence shown here is derived from an EMBL/GenBank/DDBJ whole genome shotgun (WGS) entry which is preliminary data.</text>
</comment>
<name>A0AAD8KYV5_TARER</name>
<evidence type="ECO:0000313" key="2">
    <source>
        <dbReference type="EMBL" id="KAK1429953.1"/>
    </source>
</evidence>
<feature type="compositionally biased region" description="Acidic residues" evidence="1">
    <location>
        <begin position="1"/>
        <end position="11"/>
    </location>
</feature>
<feature type="compositionally biased region" description="Polar residues" evidence="1">
    <location>
        <begin position="114"/>
        <end position="128"/>
    </location>
</feature>
<protein>
    <submittedName>
        <fullName evidence="2">Uncharacterized protein</fullName>
    </submittedName>
</protein>
<accession>A0AAD8KYV5</accession>
<evidence type="ECO:0000313" key="3">
    <source>
        <dbReference type="Proteomes" id="UP001229421"/>
    </source>
</evidence>
<feature type="region of interest" description="Disordered" evidence="1">
    <location>
        <begin position="114"/>
        <end position="136"/>
    </location>
</feature>
<organism evidence="2 3">
    <name type="scientific">Tagetes erecta</name>
    <name type="common">African marigold</name>
    <dbReference type="NCBI Taxonomy" id="13708"/>
    <lineage>
        <taxon>Eukaryota</taxon>
        <taxon>Viridiplantae</taxon>
        <taxon>Streptophyta</taxon>
        <taxon>Embryophyta</taxon>
        <taxon>Tracheophyta</taxon>
        <taxon>Spermatophyta</taxon>
        <taxon>Magnoliopsida</taxon>
        <taxon>eudicotyledons</taxon>
        <taxon>Gunneridae</taxon>
        <taxon>Pentapetalae</taxon>
        <taxon>asterids</taxon>
        <taxon>campanulids</taxon>
        <taxon>Asterales</taxon>
        <taxon>Asteraceae</taxon>
        <taxon>Asteroideae</taxon>
        <taxon>Heliantheae alliance</taxon>
        <taxon>Tageteae</taxon>
        <taxon>Tagetes</taxon>
    </lineage>
</organism>